<evidence type="ECO:0000313" key="10">
    <source>
        <dbReference type="EMBL" id="MDZ5457034.1"/>
    </source>
</evidence>
<accession>A0ABU5ID35</accession>
<feature type="transmembrane region" description="Helical" evidence="8">
    <location>
        <begin position="90"/>
        <end position="123"/>
    </location>
</feature>
<feature type="transmembrane region" description="Helical" evidence="8">
    <location>
        <begin position="393"/>
        <end position="411"/>
    </location>
</feature>
<evidence type="ECO:0000259" key="9">
    <source>
        <dbReference type="Pfam" id="PF03600"/>
    </source>
</evidence>
<evidence type="ECO:0000256" key="3">
    <source>
        <dbReference type="ARBA" id="ARBA00022448"/>
    </source>
</evidence>
<evidence type="ECO:0000256" key="2">
    <source>
        <dbReference type="ARBA" id="ARBA00009843"/>
    </source>
</evidence>
<dbReference type="Proteomes" id="UP001293718">
    <property type="component" value="Unassembled WGS sequence"/>
</dbReference>
<keyword evidence="6 8" id="KW-1133">Transmembrane helix</keyword>
<feature type="transmembrane region" description="Helical" evidence="8">
    <location>
        <begin position="29"/>
        <end position="47"/>
    </location>
</feature>
<feature type="domain" description="Citrate transporter-like" evidence="9">
    <location>
        <begin position="26"/>
        <end position="344"/>
    </location>
</feature>
<protein>
    <submittedName>
        <fullName evidence="10">Anion transporter</fullName>
    </submittedName>
</protein>
<keyword evidence="4" id="KW-1003">Cell membrane</keyword>
<dbReference type="PANTHER" id="PTHR43302">
    <property type="entry name" value="TRANSPORTER ARSB-RELATED"/>
    <property type="match status" value="1"/>
</dbReference>
<evidence type="ECO:0000256" key="8">
    <source>
        <dbReference type="SAM" id="Phobius"/>
    </source>
</evidence>
<dbReference type="PRINTS" id="PR00758">
    <property type="entry name" value="ARSENICPUMP"/>
</dbReference>
<evidence type="ECO:0000256" key="6">
    <source>
        <dbReference type="ARBA" id="ARBA00022989"/>
    </source>
</evidence>
<name>A0ABU5ID35_9BURK</name>
<feature type="transmembrane region" description="Helical" evidence="8">
    <location>
        <begin position="59"/>
        <end position="78"/>
    </location>
</feature>
<evidence type="ECO:0000256" key="1">
    <source>
        <dbReference type="ARBA" id="ARBA00004651"/>
    </source>
</evidence>
<keyword evidence="3" id="KW-0813">Transport</keyword>
<reference evidence="10 11" key="1">
    <citation type="submission" date="2023-11" db="EMBL/GenBank/DDBJ databases">
        <title>Draft genome of Azohydromonas lata strain H1 (DSM1123), a polyhydroxyalkanoate producer.</title>
        <authorList>
            <person name="Traversa D."/>
            <person name="D'Addabbo P."/>
            <person name="Pazzani C."/>
            <person name="Manzari C."/>
            <person name="Chiara M."/>
            <person name="Scrascia M."/>
        </authorList>
    </citation>
    <scope>NUCLEOTIDE SEQUENCE [LARGE SCALE GENOMIC DNA]</scope>
    <source>
        <strain evidence="10 11">H1</strain>
    </source>
</reference>
<evidence type="ECO:0000256" key="7">
    <source>
        <dbReference type="ARBA" id="ARBA00023136"/>
    </source>
</evidence>
<dbReference type="CDD" id="cd01117">
    <property type="entry name" value="YbiR_permease"/>
    <property type="match status" value="1"/>
</dbReference>
<feature type="transmembrane region" description="Helical" evidence="8">
    <location>
        <begin position="135"/>
        <end position="154"/>
    </location>
</feature>
<dbReference type="InterPro" id="IPR000802">
    <property type="entry name" value="Arsenical_pump_ArsB"/>
</dbReference>
<comment type="subcellular location">
    <subcellularLocation>
        <location evidence="1">Cell membrane</location>
        <topology evidence="1">Multi-pass membrane protein</topology>
    </subcellularLocation>
</comment>
<keyword evidence="11" id="KW-1185">Reference proteome</keyword>
<evidence type="ECO:0000313" key="11">
    <source>
        <dbReference type="Proteomes" id="UP001293718"/>
    </source>
</evidence>
<gene>
    <name evidence="10" type="ORF">SM757_10680</name>
</gene>
<evidence type="ECO:0000256" key="5">
    <source>
        <dbReference type="ARBA" id="ARBA00022692"/>
    </source>
</evidence>
<keyword evidence="7 8" id="KW-0472">Membrane</keyword>
<comment type="similarity">
    <text evidence="2">Belongs to the CitM (TC 2.A.11) transporter family.</text>
</comment>
<keyword evidence="5 8" id="KW-0812">Transmembrane</keyword>
<feature type="transmembrane region" description="Helical" evidence="8">
    <location>
        <begin position="230"/>
        <end position="247"/>
    </location>
</feature>
<comment type="caution">
    <text evidence="10">The sequence shown here is derived from an EMBL/GenBank/DDBJ whole genome shotgun (WGS) entry which is preliminary data.</text>
</comment>
<sequence length="412" mass="42988">MTDFVLLVFSLVYLGMVLGGLPFLQLDRGGVALLGAIALIAAEAVSVEAAAQSIDLPTILLLFAFMVISAQMRLGGFYDAVARRLAALDIAPAALLGALIAVSAVLSAVFSNDVVCLAMAPVLVDACRRRGRDALPYLLALACSANIGSAATLIGNPQNMLIGAQLKLPFGGYVLQVLPPVLASLLATWVLVAWLMRERLHAAPAPAADASAAHAPAVPGEDLPLSRWQAAKGLLVALGVLLCFLFAPWPREVVALAGAGLLLLSRRLHSRDMLGLVDWQLLVLFMGLFVVNHALQATGLPQALVDRMAAAGWRLDHPATLFGATFVLSNLVSNVPAVMLLLPLSGPDAGPLLALVSTLAGNLLLVGSIANLIVADAAGRHGVPFGWREHARIGVPVTLASMAISAAWLAWR</sequence>
<feature type="transmembrane region" description="Helical" evidence="8">
    <location>
        <begin position="281"/>
        <end position="299"/>
    </location>
</feature>
<dbReference type="Pfam" id="PF03600">
    <property type="entry name" value="CitMHS"/>
    <property type="match status" value="1"/>
</dbReference>
<proteinExistence type="inferred from homology"/>
<organism evidence="10 11">
    <name type="scientific">Azohydromonas lata</name>
    <dbReference type="NCBI Taxonomy" id="45677"/>
    <lineage>
        <taxon>Bacteria</taxon>
        <taxon>Pseudomonadati</taxon>
        <taxon>Pseudomonadota</taxon>
        <taxon>Betaproteobacteria</taxon>
        <taxon>Burkholderiales</taxon>
        <taxon>Sphaerotilaceae</taxon>
        <taxon>Azohydromonas</taxon>
    </lineage>
</organism>
<dbReference type="InterPro" id="IPR004680">
    <property type="entry name" value="Cit_transptr-like_dom"/>
</dbReference>
<dbReference type="RefSeq" id="WP_066331488.1">
    <property type="nucleotide sequence ID" value="NZ_JAXOJX010000014.1"/>
</dbReference>
<dbReference type="EMBL" id="JAXOJX010000014">
    <property type="protein sequence ID" value="MDZ5457034.1"/>
    <property type="molecule type" value="Genomic_DNA"/>
</dbReference>
<feature type="transmembrane region" description="Helical" evidence="8">
    <location>
        <begin position="319"/>
        <end position="340"/>
    </location>
</feature>
<feature type="transmembrane region" description="Helical" evidence="8">
    <location>
        <begin position="174"/>
        <end position="196"/>
    </location>
</feature>
<dbReference type="PANTHER" id="PTHR43302:SF5">
    <property type="entry name" value="TRANSPORTER ARSB-RELATED"/>
    <property type="match status" value="1"/>
</dbReference>
<evidence type="ECO:0000256" key="4">
    <source>
        <dbReference type="ARBA" id="ARBA00022475"/>
    </source>
</evidence>
<feature type="transmembrane region" description="Helical" evidence="8">
    <location>
        <begin position="352"/>
        <end position="373"/>
    </location>
</feature>